<organism evidence="1">
    <name type="scientific">Arion vulgaris</name>
    <dbReference type="NCBI Taxonomy" id="1028688"/>
    <lineage>
        <taxon>Eukaryota</taxon>
        <taxon>Metazoa</taxon>
        <taxon>Spiralia</taxon>
        <taxon>Lophotrochozoa</taxon>
        <taxon>Mollusca</taxon>
        <taxon>Gastropoda</taxon>
        <taxon>Heterobranchia</taxon>
        <taxon>Euthyneura</taxon>
        <taxon>Panpulmonata</taxon>
        <taxon>Eupulmonata</taxon>
        <taxon>Stylommatophora</taxon>
        <taxon>Helicina</taxon>
        <taxon>Arionoidea</taxon>
        <taxon>Arionidae</taxon>
        <taxon>Arion</taxon>
    </lineage>
</organism>
<name>A0A0B7AAT8_9EUPU</name>
<protein>
    <submittedName>
        <fullName evidence="1">Uncharacterized protein</fullName>
    </submittedName>
</protein>
<reference evidence="1" key="1">
    <citation type="submission" date="2014-12" db="EMBL/GenBank/DDBJ databases">
        <title>Insight into the proteome of Arion vulgaris.</title>
        <authorList>
            <person name="Aradska J."/>
            <person name="Bulat T."/>
            <person name="Smidak R."/>
            <person name="Sarate P."/>
            <person name="Gangsoo J."/>
            <person name="Sialana F."/>
            <person name="Bilban M."/>
            <person name="Lubec G."/>
        </authorList>
    </citation>
    <scope>NUCLEOTIDE SEQUENCE</scope>
    <source>
        <tissue evidence="1">Skin</tissue>
    </source>
</reference>
<dbReference type="EMBL" id="HACG01030912">
    <property type="protein sequence ID" value="CEK77777.1"/>
    <property type="molecule type" value="Transcribed_RNA"/>
</dbReference>
<gene>
    <name evidence="1" type="primary">ORF106593</name>
</gene>
<sequence>MLRKATLVIRKTSLPAVKTINQSRDAMTMPEFKVGERKNKKILDKFASFRLI</sequence>
<proteinExistence type="predicted"/>
<evidence type="ECO:0000313" key="1">
    <source>
        <dbReference type="EMBL" id="CEK77777.1"/>
    </source>
</evidence>
<dbReference type="AlphaFoldDB" id="A0A0B7AAT8"/>
<accession>A0A0B7AAT8</accession>